<dbReference type="Pfam" id="PF00160">
    <property type="entry name" value="Pro_isomerase"/>
    <property type="match status" value="1"/>
</dbReference>
<gene>
    <name evidence="9" type="ORF">A3H38_01510</name>
</gene>
<keyword evidence="4" id="KW-0963">Cytoplasm</keyword>
<keyword evidence="5 7" id="KW-0697">Rotamase</keyword>
<evidence type="ECO:0000313" key="10">
    <source>
        <dbReference type="Proteomes" id="UP000176938"/>
    </source>
</evidence>
<dbReference type="CDD" id="cd00317">
    <property type="entry name" value="cyclophilin"/>
    <property type="match status" value="1"/>
</dbReference>
<accession>A0A1F4RDF5</accession>
<dbReference type="InterPro" id="IPR044666">
    <property type="entry name" value="Cyclophilin_A-like"/>
</dbReference>
<proteinExistence type="inferred from homology"/>
<evidence type="ECO:0000256" key="2">
    <source>
        <dbReference type="ARBA" id="ARBA00004496"/>
    </source>
</evidence>
<name>A0A1F4RDF5_UNCSA</name>
<evidence type="ECO:0000256" key="6">
    <source>
        <dbReference type="ARBA" id="ARBA00023235"/>
    </source>
</evidence>
<dbReference type="GO" id="GO:0003755">
    <property type="term" value="F:peptidyl-prolyl cis-trans isomerase activity"/>
    <property type="evidence" value="ECO:0007669"/>
    <property type="project" value="UniProtKB-UniRule"/>
</dbReference>
<evidence type="ECO:0000256" key="5">
    <source>
        <dbReference type="ARBA" id="ARBA00023110"/>
    </source>
</evidence>
<evidence type="ECO:0000256" key="3">
    <source>
        <dbReference type="ARBA" id="ARBA00007365"/>
    </source>
</evidence>
<evidence type="ECO:0000256" key="7">
    <source>
        <dbReference type="RuleBase" id="RU363019"/>
    </source>
</evidence>
<dbReference type="InterPro" id="IPR029000">
    <property type="entry name" value="Cyclophilin-like_dom_sf"/>
</dbReference>
<dbReference type="PANTHER" id="PTHR45625:SF4">
    <property type="entry name" value="PEPTIDYLPROLYL ISOMERASE DOMAIN AND WD REPEAT-CONTAINING PROTEIN 1"/>
    <property type="match status" value="1"/>
</dbReference>
<comment type="catalytic activity">
    <reaction evidence="7">
        <text>[protein]-peptidylproline (omega=180) = [protein]-peptidylproline (omega=0)</text>
        <dbReference type="Rhea" id="RHEA:16237"/>
        <dbReference type="Rhea" id="RHEA-COMP:10747"/>
        <dbReference type="Rhea" id="RHEA-COMP:10748"/>
        <dbReference type="ChEBI" id="CHEBI:83833"/>
        <dbReference type="ChEBI" id="CHEBI:83834"/>
        <dbReference type="EC" id="5.2.1.8"/>
    </reaction>
</comment>
<sequence>MPDKLYAILETNQGDITCQLYSRAAPKTVANFVLLAKGEKEWTDPRTHKQSKEPLYNGTIFHRVIPDFMIQGGDPLGLGIGGPGYKFEDEFVDELTFSEAGILAMANSGPGTNGSQFFITVVPTDWLNGRHTIFGKVMAGQEVVEAISKVKTGANDKPQDPVVLKKVTIKEAI</sequence>
<dbReference type="EC" id="5.2.1.8" evidence="7"/>
<dbReference type="PANTHER" id="PTHR45625">
    <property type="entry name" value="PEPTIDYL-PROLYL CIS-TRANS ISOMERASE-RELATED"/>
    <property type="match status" value="1"/>
</dbReference>
<dbReference type="GO" id="GO:0006457">
    <property type="term" value="P:protein folding"/>
    <property type="evidence" value="ECO:0007669"/>
    <property type="project" value="InterPro"/>
</dbReference>
<evidence type="ECO:0000256" key="4">
    <source>
        <dbReference type="ARBA" id="ARBA00022490"/>
    </source>
</evidence>
<dbReference type="Proteomes" id="UP000176938">
    <property type="component" value="Unassembled WGS sequence"/>
</dbReference>
<dbReference type="Gene3D" id="2.40.100.10">
    <property type="entry name" value="Cyclophilin-like"/>
    <property type="match status" value="1"/>
</dbReference>
<dbReference type="InterPro" id="IPR002130">
    <property type="entry name" value="Cyclophilin-type_PPIase_dom"/>
</dbReference>
<dbReference type="SUPFAM" id="SSF50891">
    <property type="entry name" value="Cyclophilin-like"/>
    <property type="match status" value="1"/>
</dbReference>
<evidence type="ECO:0000256" key="1">
    <source>
        <dbReference type="ARBA" id="ARBA00002388"/>
    </source>
</evidence>
<feature type="domain" description="PPIase cyclophilin-type" evidence="8">
    <location>
        <begin position="10"/>
        <end position="169"/>
    </location>
</feature>
<reference evidence="9 10" key="1">
    <citation type="journal article" date="2016" name="Nat. Commun.">
        <title>Thousands of microbial genomes shed light on interconnected biogeochemical processes in an aquifer system.</title>
        <authorList>
            <person name="Anantharaman K."/>
            <person name="Brown C.T."/>
            <person name="Hug L.A."/>
            <person name="Sharon I."/>
            <person name="Castelle C.J."/>
            <person name="Probst A.J."/>
            <person name="Thomas B.C."/>
            <person name="Singh A."/>
            <person name="Wilkins M.J."/>
            <person name="Karaoz U."/>
            <person name="Brodie E.L."/>
            <person name="Williams K.H."/>
            <person name="Hubbard S.S."/>
            <person name="Banfield J.F."/>
        </authorList>
    </citation>
    <scope>NUCLEOTIDE SEQUENCE [LARGE SCALE GENOMIC DNA]</scope>
</reference>
<dbReference type="InterPro" id="IPR024936">
    <property type="entry name" value="Cyclophilin-type_PPIase"/>
</dbReference>
<dbReference type="InterPro" id="IPR020892">
    <property type="entry name" value="Cyclophilin-type_PPIase_CS"/>
</dbReference>
<comment type="caution">
    <text evidence="9">The sequence shown here is derived from an EMBL/GenBank/DDBJ whole genome shotgun (WGS) entry which is preliminary data.</text>
</comment>
<dbReference type="GO" id="GO:0005737">
    <property type="term" value="C:cytoplasm"/>
    <property type="evidence" value="ECO:0007669"/>
    <property type="project" value="UniProtKB-SubCell"/>
</dbReference>
<organism evidence="9 10">
    <name type="scientific">candidate division WOR-1 bacterium RIFCSPLOWO2_02_FULL_46_20</name>
    <dbReference type="NCBI Taxonomy" id="1802567"/>
    <lineage>
        <taxon>Bacteria</taxon>
        <taxon>Bacillati</taxon>
        <taxon>Saganbacteria</taxon>
    </lineage>
</organism>
<dbReference type="EMBL" id="METP01000023">
    <property type="protein sequence ID" value="OGC06224.1"/>
    <property type="molecule type" value="Genomic_DNA"/>
</dbReference>
<dbReference type="AlphaFoldDB" id="A0A1F4RDF5"/>
<comment type="similarity">
    <text evidence="3 7">Belongs to the cyclophilin-type PPIase family.</text>
</comment>
<dbReference type="PROSITE" id="PS00170">
    <property type="entry name" value="CSA_PPIASE_1"/>
    <property type="match status" value="1"/>
</dbReference>
<dbReference type="FunFam" id="2.40.100.10:FF:000028">
    <property type="entry name" value="Peptidyl-prolyl cis-trans isomerase"/>
    <property type="match status" value="1"/>
</dbReference>
<dbReference type="PROSITE" id="PS50072">
    <property type="entry name" value="CSA_PPIASE_2"/>
    <property type="match status" value="1"/>
</dbReference>
<comment type="subcellular location">
    <subcellularLocation>
        <location evidence="2">Cytoplasm</location>
    </subcellularLocation>
</comment>
<dbReference type="PIRSF" id="PIRSF001467">
    <property type="entry name" value="Peptidylpro_ismrse"/>
    <property type="match status" value="1"/>
</dbReference>
<keyword evidence="6 7" id="KW-0413">Isomerase</keyword>
<evidence type="ECO:0000259" key="8">
    <source>
        <dbReference type="PROSITE" id="PS50072"/>
    </source>
</evidence>
<comment type="function">
    <text evidence="1 7">PPIases accelerate the folding of proteins. It catalyzes the cis-trans isomerization of proline imidic peptide bonds in oligopeptides.</text>
</comment>
<dbReference type="PRINTS" id="PR00153">
    <property type="entry name" value="CSAPPISMRASE"/>
</dbReference>
<protein>
    <recommendedName>
        <fullName evidence="7">Peptidyl-prolyl cis-trans isomerase</fullName>
        <shortName evidence="7">PPIase</shortName>
        <ecNumber evidence="7">5.2.1.8</ecNumber>
    </recommendedName>
</protein>
<evidence type="ECO:0000313" key="9">
    <source>
        <dbReference type="EMBL" id="OGC06224.1"/>
    </source>
</evidence>